<feature type="region of interest" description="Disordered" evidence="1">
    <location>
        <begin position="192"/>
        <end position="234"/>
    </location>
</feature>
<dbReference type="InterPro" id="IPR001623">
    <property type="entry name" value="DnaJ_domain"/>
</dbReference>
<dbReference type="InterPro" id="IPR018253">
    <property type="entry name" value="DnaJ_domain_CS"/>
</dbReference>
<dbReference type="GO" id="GO:0005737">
    <property type="term" value="C:cytoplasm"/>
    <property type="evidence" value="ECO:0007669"/>
    <property type="project" value="TreeGrafter"/>
</dbReference>
<dbReference type="EMBL" id="HBGM01000518">
    <property type="protein sequence ID" value="CAD9313238.1"/>
    <property type="molecule type" value="Transcribed_RNA"/>
</dbReference>
<feature type="compositionally biased region" description="Polar residues" evidence="1">
    <location>
        <begin position="278"/>
        <end position="290"/>
    </location>
</feature>
<protein>
    <recommendedName>
        <fullName evidence="2">J domain-containing protein</fullName>
    </recommendedName>
</protein>
<dbReference type="InterPro" id="IPR036869">
    <property type="entry name" value="J_dom_sf"/>
</dbReference>
<dbReference type="CDD" id="cd06257">
    <property type="entry name" value="DnaJ"/>
    <property type="match status" value="1"/>
</dbReference>
<feature type="domain" description="J" evidence="2">
    <location>
        <begin position="12"/>
        <end position="86"/>
    </location>
</feature>
<feature type="compositionally biased region" description="Low complexity" evidence="1">
    <location>
        <begin position="291"/>
        <end position="303"/>
    </location>
</feature>
<feature type="compositionally biased region" description="Polar residues" evidence="1">
    <location>
        <begin position="1"/>
        <end position="10"/>
    </location>
</feature>
<dbReference type="Gene3D" id="1.10.287.110">
    <property type="entry name" value="DnaJ domain"/>
    <property type="match status" value="1"/>
</dbReference>
<dbReference type="PRINTS" id="PR00625">
    <property type="entry name" value="JDOMAIN"/>
</dbReference>
<dbReference type="AlphaFoldDB" id="A0A6T5STI3"/>
<dbReference type="PROSITE" id="PS00636">
    <property type="entry name" value="DNAJ_1"/>
    <property type="match status" value="1"/>
</dbReference>
<feature type="compositionally biased region" description="Low complexity" evidence="1">
    <location>
        <begin position="216"/>
        <end position="231"/>
    </location>
</feature>
<feature type="region of interest" description="Disordered" evidence="1">
    <location>
        <begin position="1"/>
        <end position="22"/>
    </location>
</feature>
<dbReference type="SUPFAM" id="SSF46565">
    <property type="entry name" value="Chaperone J-domain"/>
    <property type="match status" value="1"/>
</dbReference>
<feature type="region of interest" description="Disordered" evidence="1">
    <location>
        <begin position="144"/>
        <end position="166"/>
    </location>
</feature>
<dbReference type="GO" id="GO:0051087">
    <property type="term" value="F:protein-folding chaperone binding"/>
    <property type="evidence" value="ECO:0007669"/>
    <property type="project" value="TreeGrafter"/>
</dbReference>
<feature type="compositionally biased region" description="Low complexity" evidence="1">
    <location>
        <begin position="147"/>
        <end position="166"/>
    </location>
</feature>
<dbReference type="PROSITE" id="PS50076">
    <property type="entry name" value="DNAJ_2"/>
    <property type="match status" value="1"/>
</dbReference>
<evidence type="ECO:0000313" key="3">
    <source>
        <dbReference type="EMBL" id="CAD9313238.1"/>
    </source>
</evidence>
<evidence type="ECO:0000256" key="1">
    <source>
        <dbReference type="SAM" id="MobiDB-lite"/>
    </source>
</evidence>
<dbReference type="GO" id="GO:0051082">
    <property type="term" value="F:unfolded protein binding"/>
    <property type="evidence" value="ECO:0007669"/>
    <property type="project" value="TreeGrafter"/>
</dbReference>
<evidence type="ECO:0000313" key="4">
    <source>
        <dbReference type="EMBL" id="CAD9313239.1"/>
    </source>
</evidence>
<evidence type="ECO:0000259" key="2">
    <source>
        <dbReference type="PROSITE" id="PS50076"/>
    </source>
</evidence>
<dbReference type="PANTHER" id="PTHR43948">
    <property type="entry name" value="DNAJ HOMOLOG SUBFAMILY B"/>
    <property type="match status" value="1"/>
</dbReference>
<feature type="region of interest" description="Disordered" evidence="1">
    <location>
        <begin position="338"/>
        <end position="379"/>
    </location>
</feature>
<organism evidence="3">
    <name type="scientific">Skeletonema marinoi</name>
    <dbReference type="NCBI Taxonomy" id="267567"/>
    <lineage>
        <taxon>Eukaryota</taxon>
        <taxon>Sar</taxon>
        <taxon>Stramenopiles</taxon>
        <taxon>Ochrophyta</taxon>
        <taxon>Bacillariophyta</taxon>
        <taxon>Coscinodiscophyceae</taxon>
        <taxon>Thalassiosirophycidae</taxon>
        <taxon>Thalassiosirales</taxon>
        <taxon>Skeletonemataceae</taxon>
        <taxon>Skeletonema</taxon>
        <taxon>Skeletonema marinoi-dohrnii complex</taxon>
    </lineage>
</organism>
<dbReference type="SMART" id="SM00271">
    <property type="entry name" value="DnaJ"/>
    <property type="match status" value="1"/>
</dbReference>
<proteinExistence type="predicted"/>
<name>A0A6T5STI3_9STRA</name>
<dbReference type="GO" id="GO:0005634">
    <property type="term" value="C:nucleus"/>
    <property type="evidence" value="ECO:0007669"/>
    <property type="project" value="TreeGrafter"/>
</dbReference>
<gene>
    <name evidence="3" type="ORF">SMAR1039_LOCUS362</name>
    <name evidence="4" type="ORF">SMAR1039_LOCUS363</name>
</gene>
<reference evidence="3" key="1">
    <citation type="submission" date="2021-01" db="EMBL/GenBank/DDBJ databases">
        <authorList>
            <person name="Corre E."/>
            <person name="Pelletier E."/>
            <person name="Niang G."/>
            <person name="Scheremetjew M."/>
            <person name="Finn R."/>
            <person name="Kale V."/>
            <person name="Holt S."/>
            <person name="Cochrane G."/>
            <person name="Meng A."/>
            <person name="Brown T."/>
            <person name="Cohen L."/>
        </authorList>
    </citation>
    <scope>NUCLEOTIDE SEQUENCE</scope>
    <source>
        <strain evidence="3">FE7</strain>
    </source>
</reference>
<dbReference type="EMBL" id="HBGM01000519">
    <property type="protein sequence ID" value="CAD9313239.1"/>
    <property type="molecule type" value="Transcribed_RNA"/>
</dbReference>
<dbReference type="PANTHER" id="PTHR43948:SF10">
    <property type="entry name" value="MRJ, ISOFORM E"/>
    <property type="match status" value="1"/>
</dbReference>
<dbReference type="GO" id="GO:0044183">
    <property type="term" value="F:protein folding chaperone"/>
    <property type="evidence" value="ECO:0007669"/>
    <property type="project" value="TreeGrafter"/>
</dbReference>
<accession>A0A6T5STI3</accession>
<dbReference type="Pfam" id="PF00226">
    <property type="entry name" value="DnaJ"/>
    <property type="match status" value="1"/>
</dbReference>
<sequence length="401" mass="43814">MSGGSSSSPTRDPYTTLGLDHNASPTQIKVAYRKLALQYHPDRQQHQQQFNNPQQQEEATTKFAAISSAYAILSDPAKKSQYDHLYKFGAFDRFNDGSDPSSEMRDDDNGCTYNTSYRTNTHHAATSGSGYKYTENLSGGYYTNKTSTGNNNNTTSSASSSSAPTASAPPPFFNFIGLKKQDSFFDELLHTPKKKKASSSPLFPNNNCEEQEHQQQPRTTSAAQQPQQSQQKRSGIGFSIRPLGKHLSIHVPSKSEIITSMASGEPLPHHNFGTRVTFSTSEARSSSKHPSSNTTTSLISTTTRIAHGQQRTVKRTVYIQPDGKKEEVIEENGVVKRRHVEELCPPPQPPQPSSSAEGAGGGKDTPAQPNEWKENQAAASCHGWHSLRDCVLGPCLGLQGV</sequence>
<feature type="region of interest" description="Disordered" evidence="1">
    <location>
        <begin position="278"/>
        <end position="308"/>
    </location>
</feature>